<evidence type="ECO:0000313" key="3">
    <source>
        <dbReference type="Proteomes" id="UP000663651"/>
    </source>
</evidence>
<dbReference type="InterPro" id="IPR002912">
    <property type="entry name" value="ACT_dom"/>
</dbReference>
<dbReference type="PANTHER" id="PTHR34875:SF6">
    <property type="entry name" value="UPF0237 PROTEIN MJ1558"/>
    <property type="match status" value="1"/>
</dbReference>
<feature type="domain" description="ACT" evidence="1">
    <location>
        <begin position="14"/>
        <end position="93"/>
    </location>
</feature>
<dbReference type="PANTHER" id="PTHR34875">
    <property type="entry name" value="UPF0237 PROTEIN MJ1558"/>
    <property type="match status" value="1"/>
</dbReference>
<dbReference type="Pfam" id="PF13740">
    <property type="entry name" value="ACT_6"/>
    <property type="match status" value="2"/>
</dbReference>
<gene>
    <name evidence="2" type="ORF">JZM60_05410</name>
</gene>
<dbReference type="Gene3D" id="3.30.70.260">
    <property type="match status" value="2"/>
</dbReference>
<organism evidence="2 3">
    <name type="scientific">Geobacter benzoatilyticus</name>
    <dbReference type="NCBI Taxonomy" id="2815309"/>
    <lineage>
        <taxon>Bacteria</taxon>
        <taxon>Pseudomonadati</taxon>
        <taxon>Thermodesulfobacteriota</taxon>
        <taxon>Desulfuromonadia</taxon>
        <taxon>Geobacterales</taxon>
        <taxon>Geobacteraceae</taxon>
        <taxon>Geobacter</taxon>
    </lineage>
</organism>
<dbReference type="RefSeq" id="WP_207164491.1">
    <property type="nucleotide sequence ID" value="NZ_CP071382.1"/>
</dbReference>
<keyword evidence="3" id="KW-1185">Reference proteome</keyword>
<evidence type="ECO:0000259" key="1">
    <source>
        <dbReference type="PROSITE" id="PS51671"/>
    </source>
</evidence>
<protein>
    <submittedName>
        <fullName evidence="2">Amino acid-binding protein</fullName>
    </submittedName>
</protein>
<evidence type="ECO:0000313" key="2">
    <source>
        <dbReference type="EMBL" id="QSV46712.1"/>
    </source>
</evidence>
<proteinExistence type="predicted"/>
<dbReference type="PROSITE" id="PS51671">
    <property type="entry name" value="ACT"/>
    <property type="match status" value="2"/>
</dbReference>
<dbReference type="Proteomes" id="UP000663651">
    <property type="component" value="Chromosome"/>
</dbReference>
<dbReference type="EMBL" id="CP071382">
    <property type="protein sequence ID" value="QSV46712.1"/>
    <property type="molecule type" value="Genomic_DNA"/>
</dbReference>
<accession>A0ABX7Q693</accession>
<name>A0ABX7Q693_9BACT</name>
<dbReference type="InterPro" id="IPR045865">
    <property type="entry name" value="ACT-like_dom_sf"/>
</dbReference>
<dbReference type="SUPFAM" id="SSF55021">
    <property type="entry name" value="ACT-like"/>
    <property type="match status" value="2"/>
</dbReference>
<dbReference type="InterPro" id="IPR050990">
    <property type="entry name" value="UPF0237/GcvR_regulator"/>
</dbReference>
<reference evidence="2 3" key="1">
    <citation type="submission" date="2021-03" db="EMBL/GenBank/DDBJ databases">
        <title>Geobacter metallireducens gen. nov. sp. nov., a microorganism capable of coupling the complete oxidation of organic compounds to the reduction of iron and other metals.</title>
        <authorList>
            <person name="Li Y."/>
        </authorList>
    </citation>
    <scope>NUCLEOTIDE SEQUENCE [LARGE SCALE GENOMIC DNA]</scope>
    <source>
        <strain evidence="2 3">Jerry-YX</strain>
    </source>
</reference>
<feature type="domain" description="ACT" evidence="1">
    <location>
        <begin position="105"/>
        <end position="186"/>
    </location>
</feature>
<sequence>MMQKKNTDSLVHYAVTVVGKDRPGIVAGTAGVLYRLGCNIEDSSSTMLGGEFSMILIVSHEKPFSKGKLLDEFRGLAEEMGLTVAARPLSIDEVAYQAPQGELCMVSVYGSDQPGIVYRVTRELAERRVNITDLNTKLVGTKEEPVYVLMLEAVLPEEIAIEDVAAMLDEIKKELKVEISVRSITPVSL</sequence>